<dbReference type="Pfam" id="PF16925">
    <property type="entry name" value="TetR_C_13"/>
    <property type="match status" value="1"/>
</dbReference>
<dbReference type="InterPro" id="IPR009057">
    <property type="entry name" value="Homeodomain-like_sf"/>
</dbReference>
<gene>
    <name evidence="6" type="ORF">SAMN02745126_04494</name>
</gene>
<dbReference type="InterPro" id="IPR036271">
    <property type="entry name" value="Tet_transcr_reg_TetR-rel_C_sf"/>
</dbReference>
<evidence type="ECO:0000256" key="3">
    <source>
        <dbReference type="ARBA" id="ARBA00023163"/>
    </source>
</evidence>
<evidence type="ECO:0000259" key="5">
    <source>
        <dbReference type="PROSITE" id="PS50977"/>
    </source>
</evidence>
<dbReference type="InterPro" id="IPR023772">
    <property type="entry name" value="DNA-bd_HTH_TetR-type_CS"/>
</dbReference>
<dbReference type="InterPro" id="IPR001647">
    <property type="entry name" value="HTH_TetR"/>
</dbReference>
<dbReference type="Proteomes" id="UP000190092">
    <property type="component" value="Unassembled WGS sequence"/>
</dbReference>
<dbReference type="PROSITE" id="PS50977">
    <property type="entry name" value="HTH_TETR_2"/>
    <property type="match status" value="1"/>
</dbReference>
<dbReference type="Gene3D" id="1.10.10.60">
    <property type="entry name" value="Homeodomain-like"/>
    <property type="match status" value="1"/>
</dbReference>
<name>A0A1T4SA44_9HYPH</name>
<reference evidence="7" key="1">
    <citation type="submission" date="2017-02" db="EMBL/GenBank/DDBJ databases">
        <authorList>
            <person name="Varghese N."/>
            <person name="Submissions S."/>
        </authorList>
    </citation>
    <scope>NUCLEOTIDE SEQUENCE [LARGE SCALE GENOMIC DNA]</scope>
    <source>
        <strain evidence="7">ATCC 27094</strain>
    </source>
</reference>
<dbReference type="SUPFAM" id="SSF46689">
    <property type="entry name" value="Homeodomain-like"/>
    <property type="match status" value="1"/>
</dbReference>
<evidence type="ECO:0000313" key="6">
    <source>
        <dbReference type="EMBL" id="SKA25124.1"/>
    </source>
</evidence>
<dbReference type="InterPro" id="IPR011075">
    <property type="entry name" value="TetR_C"/>
</dbReference>
<dbReference type="AlphaFoldDB" id="A0A1T4SA44"/>
<proteinExistence type="predicted"/>
<accession>A0A1T4SA44</accession>
<dbReference type="Pfam" id="PF00440">
    <property type="entry name" value="TetR_N"/>
    <property type="match status" value="1"/>
</dbReference>
<evidence type="ECO:0000256" key="2">
    <source>
        <dbReference type="ARBA" id="ARBA00023125"/>
    </source>
</evidence>
<keyword evidence="7" id="KW-1185">Reference proteome</keyword>
<dbReference type="PANTHER" id="PTHR30055">
    <property type="entry name" value="HTH-TYPE TRANSCRIPTIONAL REGULATOR RUTR"/>
    <property type="match status" value="1"/>
</dbReference>
<organism evidence="6 7">
    <name type="scientific">Enhydrobacter aerosaccus</name>
    <dbReference type="NCBI Taxonomy" id="225324"/>
    <lineage>
        <taxon>Bacteria</taxon>
        <taxon>Pseudomonadati</taxon>
        <taxon>Pseudomonadota</taxon>
        <taxon>Alphaproteobacteria</taxon>
        <taxon>Hyphomicrobiales</taxon>
        <taxon>Enhydrobacter</taxon>
    </lineage>
</organism>
<dbReference type="EMBL" id="FUWJ01000007">
    <property type="protein sequence ID" value="SKA25124.1"/>
    <property type="molecule type" value="Genomic_DNA"/>
</dbReference>
<dbReference type="PROSITE" id="PS01081">
    <property type="entry name" value="HTH_TETR_1"/>
    <property type="match status" value="1"/>
</dbReference>
<dbReference type="Gene3D" id="1.10.357.10">
    <property type="entry name" value="Tetracycline Repressor, domain 2"/>
    <property type="match status" value="1"/>
</dbReference>
<feature type="domain" description="HTH tetR-type" evidence="5">
    <location>
        <begin position="1"/>
        <end position="54"/>
    </location>
</feature>
<dbReference type="GO" id="GO:0000976">
    <property type="term" value="F:transcription cis-regulatory region binding"/>
    <property type="evidence" value="ECO:0007669"/>
    <property type="project" value="TreeGrafter"/>
</dbReference>
<dbReference type="SUPFAM" id="SSF48498">
    <property type="entry name" value="Tetracyclin repressor-like, C-terminal domain"/>
    <property type="match status" value="1"/>
</dbReference>
<feature type="DNA-binding region" description="H-T-H motif" evidence="4">
    <location>
        <begin position="17"/>
        <end position="36"/>
    </location>
</feature>
<dbReference type="GO" id="GO:0003700">
    <property type="term" value="F:DNA-binding transcription factor activity"/>
    <property type="evidence" value="ECO:0007669"/>
    <property type="project" value="TreeGrafter"/>
</dbReference>
<keyword evidence="2 4" id="KW-0238">DNA-binding</keyword>
<keyword evidence="3" id="KW-0804">Transcription</keyword>
<evidence type="ECO:0000256" key="1">
    <source>
        <dbReference type="ARBA" id="ARBA00023015"/>
    </source>
</evidence>
<evidence type="ECO:0000256" key="4">
    <source>
        <dbReference type="PROSITE-ProRule" id="PRU00335"/>
    </source>
</evidence>
<evidence type="ECO:0000313" key="7">
    <source>
        <dbReference type="Proteomes" id="UP000190092"/>
    </source>
</evidence>
<dbReference type="InterPro" id="IPR050109">
    <property type="entry name" value="HTH-type_TetR-like_transc_reg"/>
</dbReference>
<dbReference type="STRING" id="225324.SAMN02745126_04494"/>
<dbReference type="PANTHER" id="PTHR30055:SF240">
    <property type="entry name" value="HTH-TYPE TRANSCRIPTIONAL REGULATOR ACRR"/>
    <property type="match status" value="1"/>
</dbReference>
<sequence>MQASLRLAGELGPDRLTTATVARNVGLTQPAIFRHFATKQDLWDAITDYIGKTMEAGWAEAAQCNGTPAQRLRCLVAVQLRLIQSTPAIPAILFSRELHSRNVALRKALFGLMRRFGGLVARCIAQARDVGEFRDDLDPDDAALLIIGLIQGLALRWSLSGRAFGLAKEGGRLLDIQLRGFAPLPATTTRNRRPR</sequence>
<keyword evidence="1" id="KW-0805">Transcription regulation</keyword>
<protein>
    <submittedName>
        <fullName evidence="6">Transcriptional regulator, TetR family</fullName>
    </submittedName>
</protein>